<feature type="domain" description="Sugar 3,4-ketoisomerase QdtA cupin" evidence="1">
    <location>
        <begin position="10"/>
        <end position="137"/>
    </location>
</feature>
<keyword evidence="3" id="KW-1185">Reference proteome</keyword>
<dbReference type="RefSeq" id="WP_377180298.1">
    <property type="nucleotide sequence ID" value="NZ_JBHTMY010000004.1"/>
</dbReference>
<dbReference type="InterPro" id="IPR014710">
    <property type="entry name" value="RmlC-like_jellyroll"/>
</dbReference>
<gene>
    <name evidence="2" type="ORF">ACFQ39_14590</name>
</gene>
<organism evidence="2 3">
    <name type="scientific">Namhaeicola litoreus</name>
    <dbReference type="NCBI Taxonomy" id="1052145"/>
    <lineage>
        <taxon>Bacteria</taxon>
        <taxon>Pseudomonadati</taxon>
        <taxon>Bacteroidota</taxon>
        <taxon>Flavobacteriia</taxon>
        <taxon>Flavobacteriales</taxon>
        <taxon>Flavobacteriaceae</taxon>
        <taxon>Namhaeicola</taxon>
    </lineage>
</organism>
<evidence type="ECO:0000313" key="3">
    <source>
        <dbReference type="Proteomes" id="UP001597201"/>
    </source>
</evidence>
<comment type="caution">
    <text evidence="2">The sequence shown here is derived from an EMBL/GenBank/DDBJ whole genome shotgun (WGS) entry which is preliminary data.</text>
</comment>
<evidence type="ECO:0000259" key="1">
    <source>
        <dbReference type="Pfam" id="PF05523"/>
    </source>
</evidence>
<dbReference type="Pfam" id="PF05523">
    <property type="entry name" value="FdtA"/>
    <property type="match status" value="1"/>
</dbReference>
<dbReference type="InterPro" id="IPR008894">
    <property type="entry name" value="QdtA_cupin_dom"/>
</dbReference>
<name>A0ABW3Y4U0_9FLAO</name>
<dbReference type="Gene3D" id="2.60.120.10">
    <property type="entry name" value="Jelly Rolls"/>
    <property type="match status" value="1"/>
</dbReference>
<sequence>MKLENNTVFDCNVIDFSKVDTEDGNITVVQNDGSLPFDIKRVYYLYDIPAGEMRGGHAHYKLEQFIIASSGSFDVIIDDGNFRKRINLNRPNLALHIKPGLWRELDNFASGSICMVLASHKYVESDYIRDYNQFIIEKTGENAH</sequence>
<dbReference type="EMBL" id="JBHTMY010000004">
    <property type="protein sequence ID" value="MFD1316851.1"/>
    <property type="molecule type" value="Genomic_DNA"/>
</dbReference>
<reference evidence="3" key="1">
    <citation type="journal article" date="2019" name="Int. J. Syst. Evol. Microbiol.">
        <title>The Global Catalogue of Microorganisms (GCM) 10K type strain sequencing project: providing services to taxonomists for standard genome sequencing and annotation.</title>
        <authorList>
            <consortium name="The Broad Institute Genomics Platform"/>
            <consortium name="The Broad Institute Genome Sequencing Center for Infectious Disease"/>
            <person name="Wu L."/>
            <person name="Ma J."/>
        </authorList>
    </citation>
    <scope>NUCLEOTIDE SEQUENCE [LARGE SCALE GENOMIC DNA]</scope>
    <source>
        <strain evidence="3">CCUG 61485</strain>
    </source>
</reference>
<protein>
    <submittedName>
        <fullName evidence="2">FdtA/QdtA family cupin domain-containing protein</fullName>
    </submittedName>
</protein>
<evidence type="ECO:0000313" key="2">
    <source>
        <dbReference type="EMBL" id="MFD1316851.1"/>
    </source>
</evidence>
<accession>A0ABW3Y4U0</accession>
<dbReference type="SUPFAM" id="SSF51182">
    <property type="entry name" value="RmlC-like cupins"/>
    <property type="match status" value="1"/>
</dbReference>
<dbReference type="InterPro" id="IPR011051">
    <property type="entry name" value="RmlC_Cupin_sf"/>
</dbReference>
<dbReference type="CDD" id="cd20292">
    <property type="entry name" value="cupin_QdtA-like"/>
    <property type="match status" value="1"/>
</dbReference>
<dbReference type="Proteomes" id="UP001597201">
    <property type="component" value="Unassembled WGS sequence"/>
</dbReference>
<proteinExistence type="predicted"/>